<evidence type="ECO:0000313" key="4">
    <source>
        <dbReference type="EMBL" id="BBL91873.1"/>
    </source>
</evidence>
<dbReference type="SUPFAM" id="SSF48452">
    <property type="entry name" value="TPR-like"/>
    <property type="match status" value="1"/>
</dbReference>
<dbReference type="SMART" id="SM00028">
    <property type="entry name" value="TPR"/>
    <property type="match status" value="4"/>
</dbReference>
<dbReference type="SMART" id="SM00065">
    <property type="entry name" value="GAF"/>
    <property type="match status" value="1"/>
</dbReference>
<dbReference type="InterPro" id="IPR029016">
    <property type="entry name" value="GAF-like_dom_sf"/>
</dbReference>
<dbReference type="CDD" id="cd01949">
    <property type="entry name" value="GGDEF"/>
    <property type="match status" value="1"/>
</dbReference>
<evidence type="ECO:0000259" key="3">
    <source>
        <dbReference type="PROSITE" id="PS50887"/>
    </source>
</evidence>
<dbReference type="PANTHER" id="PTHR45138">
    <property type="entry name" value="REGULATORY COMPONENTS OF SENSORY TRANSDUCTION SYSTEM"/>
    <property type="match status" value="1"/>
</dbReference>
<proteinExistence type="predicted"/>
<protein>
    <recommendedName>
        <fullName evidence="1">diguanylate cyclase</fullName>
        <ecNumber evidence="1">2.7.7.65</ecNumber>
    </recommendedName>
</protein>
<dbReference type="PROSITE" id="PS50887">
    <property type="entry name" value="GGDEF"/>
    <property type="match status" value="1"/>
</dbReference>
<comment type="catalytic activity">
    <reaction evidence="2">
        <text>2 GTP = 3',3'-c-di-GMP + 2 diphosphate</text>
        <dbReference type="Rhea" id="RHEA:24898"/>
        <dbReference type="ChEBI" id="CHEBI:33019"/>
        <dbReference type="ChEBI" id="CHEBI:37565"/>
        <dbReference type="ChEBI" id="CHEBI:58805"/>
        <dbReference type="EC" id="2.7.7.65"/>
    </reaction>
</comment>
<dbReference type="GO" id="GO:0005886">
    <property type="term" value="C:plasma membrane"/>
    <property type="evidence" value="ECO:0007669"/>
    <property type="project" value="TreeGrafter"/>
</dbReference>
<dbReference type="GO" id="GO:1902201">
    <property type="term" value="P:negative regulation of bacterial-type flagellum-dependent cell motility"/>
    <property type="evidence" value="ECO:0007669"/>
    <property type="project" value="TreeGrafter"/>
</dbReference>
<dbReference type="GO" id="GO:0052621">
    <property type="term" value="F:diguanylate cyclase activity"/>
    <property type="evidence" value="ECO:0007669"/>
    <property type="project" value="UniProtKB-EC"/>
</dbReference>
<dbReference type="InterPro" id="IPR050469">
    <property type="entry name" value="Diguanylate_Cyclase"/>
</dbReference>
<accession>A0A510IDT1</accession>
<dbReference type="NCBIfam" id="TIGR00254">
    <property type="entry name" value="GGDEF"/>
    <property type="match status" value="1"/>
</dbReference>
<dbReference type="EC" id="2.7.7.65" evidence="1"/>
<dbReference type="RefSeq" id="WP_143694052.1">
    <property type="nucleotide sequence ID" value="NZ_AP019799.1"/>
</dbReference>
<dbReference type="InterPro" id="IPR043128">
    <property type="entry name" value="Rev_trsase/Diguanyl_cyclase"/>
</dbReference>
<dbReference type="Gene3D" id="3.30.450.40">
    <property type="match status" value="1"/>
</dbReference>
<dbReference type="Pfam" id="PF00990">
    <property type="entry name" value="GGDEF"/>
    <property type="match status" value="1"/>
</dbReference>
<dbReference type="PANTHER" id="PTHR45138:SF9">
    <property type="entry name" value="DIGUANYLATE CYCLASE DGCM-RELATED"/>
    <property type="match status" value="1"/>
</dbReference>
<dbReference type="InterPro" id="IPR019734">
    <property type="entry name" value="TPR_rpt"/>
</dbReference>
<dbReference type="InterPro" id="IPR011990">
    <property type="entry name" value="TPR-like_helical_dom_sf"/>
</dbReference>
<dbReference type="Gene3D" id="3.30.70.270">
    <property type="match status" value="1"/>
</dbReference>
<dbReference type="InterPro" id="IPR000160">
    <property type="entry name" value="GGDEF_dom"/>
</dbReference>
<evidence type="ECO:0000313" key="5">
    <source>
        <dbReference type="Proteomes" id="UP000315115"/>
    </source>
</evidence>
<dbReference type="GO" id="GO:0043709">
    <property type="term" value="P:cell adhesion involved in single-species biofilm formation"/>
    <property type="evidence" value="ECO:0007669"/>
    <property type="project" value="TreeGrafter"/>
</dbReference>
<evidence type="ECO:0000256" key="2">
    <source>
        <dbReference type="ARBA" id="ARBA00034247"/>
    </source>
</evidence>
<name>A0A510IDT1_9VIBR</name>
<gene>
    <name evidence="4" type="ORF">VroAM7_45260</name>
</gene>
<dbReference type="Gene3D" id="1.25.40.10">
    <property type="entry name" value="Tetratricopeptide repeat domain"/>
    <property type="match status" value="2"/>
</dbReference>
<dbReference type="Pfam" id="PF01590">
    <property type="entry name" value="GAF"/>
    <property type="match status" value="1"/>
</dbReference>
<sequence>MDHPAYLQIVALLTRIQNYPGLSGLAYILDRVDAICTQHDYQRCQQVDSFVRGFTCDRNDQLEQAIEFYQTSIDASPSRKNALRFQAHILLASIYADREQYQAAYSLYQEVLLHTHLLDTNALSLLYTNVSDLYLSLEKYQQAVELAELGSQASEKVCNLVNQAICQLNIGLGLGKLQNIENALVSIERALNIAVEINDTRIEAISHSYLAQTKLNCDSYNFDDIEQHFVAAHQLFRLVKDKHNQQENLTAYLEFLVQHLKYAQAQELCDQLAQDDDLKSNFGFYSKYCHAQMTIYEKGNDWKALAGFQMMFLSHLENQLNEQKQNDAEQLRGQISHLTQDQEHLVMKKIREQIGTLTDIGQSIATSDNLENGLAFIYEKVGSVFPTDEFGIALYDQSTHELDYRYFFDSDGPVERLVINCDQDKNIGSYVVRTAQTVHINNVNDESISSYVPLEVREDYDLVVFDNNKIARSIILTPIKLGKRILGVLSVQHHRPDQYQQHHVHLFEQLANFIAISLENFEQRQNLQQANILLETLSRTDPLTGLYNRYQLDSLTPSLISNAQISGNSLALVILDIDYYKGYNDFHGHHKGDQALKLVSYVLKNVFDQFGTHIFRYGGDEFLIICENLNEARLMSKLSLLQEQIEDLNLSNPLSKCSEILTLSVGAVNFHSLDSCCFEELFTITDKQLYRAKEKGRNAISFAAHSFDLESV</sequence>
<dbReference type="Proteomes" id="UP000315115">
    <property type="component" value="Chromosome 2"/>
</dbReference>
<dbReference type="SMART" id="SM00267">
    <property type="entry name" value="GGDEF"/>
    <property type="match status" value="1"/>
</dbReference>
<dbReference type="SUPFAM" id="SSF55781">
    <property type="entry name" value="GAF domain-like"/>
    <property type="match status" value="1"/>
</dbReference>
<reference evidence="5" key="1">
    <citation type="submission" date="2019-07" db="EMBL/GenBank/DDBJ databases">
        <title>Complete Genome Sequences of Vibrion rotiferianus strain AM7.</title>
        <authorList>
            <person name="Miyazaki K."/>
            <person name="Wiseschart A."/>
            <person name="Pootanakit K."/>
            <person name="Ishimori K."/>
            <person name="Kitahara K."/>
        </authorList>
    </citation>
    <scope>NUCLEOTIDE SEQUENCE [LARGE SCALE GENOMIC DNA]</scope>
    <source>
        <strain evidence="5">AM7</strain>
    </source>
</reference>
<dbReference type="InterPro" id="IPR029787">
    <property type="entry name" value="Nucleotide_cyclase"/>
</dbReference>
<feature type="domain" description="GGDEF" evidence="3">
    <location>
        <begin position="568"/>
        <end position="705"/>
    </location>
</feature>
<organism evidence="4 5">
    <name type="scientific">Vibrio rotiferianus</name>
    <dbReference type="NCBI Taxonomy" id="190895"/>
    <lineage>
        <taxon>Bacteria</taxon>
        <taxon>Pseudomonadati</taxon>
        <taxon>Pseudomonadota</taxon>
        <taxon>Gammaproteobacteria</taxon>
        <taxon>Vibrionales</taxon>
        <taxon>Vibrionaceae</taxon>
        <taxon>Vibrio</taxon>
    </lineage>
</organism>
<dbReference type="AlphaFoldDB" id="A0A510IDT1"/>
<dbReference type="SUPFAM" id="SSF55073">
    <property type="entry name" value="Nucleotide cyclase"/>
    <property type="match status" value="1"/>
</dbReference>
<dbReference type="EMBL" id="AP019799">
    <property type="protein sequence ID" value="BBL91873.1"/>
    <property type="molecule type" value="Genomic_DNA"/>
</dbReference>
<evidence type="ECO:0000256" key="1">
    <source>
        <dbReference type="ARBA" id="ARBA00012528"/>
    </source>
</evidence>
<dbReference type="InterPro" id="IPR003018">
    <property type="entry name" value="GAF"/>
</dbReference>